<protein>
    <submittedName>
        <fullName evidence="1">Uncharacterized protein</fullName>
    </submittedName>
</protein>
<sequence length="60" mass="7223">MGYHRIRLQKCKTVKYKYYFNFGGYSNQLASQKQNLSLHNVLFGEYFANKKQQQNKLKTK</sequence>
<comment type="caution">
    <text evidence="1">The sequence shown here is derived from an EMBL/GenBank/DDBJ whole genome shotgun (WGS) entry which is preliminary data.</text>
</comment>
<gene>
    <name evidence="1" type="ORF">VEZ01S_01_01720</name>
</gene>
<dbReference type="Proteomes" id="UP000016562">
    <property type="component" value="Unassembled WGS sequence"/>
</dbReference>
<organism evidence="1 2">
    <name type="scientific">Vibrio ezurae NBRC 102218</name>
    <dbReference type="NCBI Taxonomy" id="1219080"/>
    <lineage>
        <taxon>Bacteria</taxon>
        <taxon>Pseudomonadati</taxon>
        <taxon>Pseudomonadota</taxon>
        <taxon>Gammaproteobacteria</taxon>
        <taxon>Vibrionales</taxon>
        <taxon>Vibrionaceae</taxon>
        <taxon>Vibrio</taxon>
    </lineage>
</organism>
<reference evidence="1 2" key="1">
    <citation type="submission" date="2013-09" db="EMBL/GenBank/DDBJ databases">
        <title>Whole genome shotgun sequence of Vibrio ezurae NBRC 102218.</title>
        <authorList>
            <person name="Yoshida I."/>
            <person name="Hosoyama A."/>
            <person name="Numata M."/>
            <person name="Hashimoto M."/>
            <person name="Hosoyama Y."/>
            <person name="Tsuchikane K."/>
            <person name="Noguchi M."/>
            <person name="Hirakata S."/>
            <person name="Ichikawa N."/>
            <person name="Ohji S."/>
            <person name="Yamazoe A."/>
            <person name="Fujita N."/>
        </authorList>
    </citation>
    <scope>NUCLEOTIDE SEQUENCE [LARGE SCALE GENOMIC DNA]</scope>
    <source>
        <strain evidence="1 2">NBRC 102218</strain>
    </source>
</reference>
<proteinExistence type="predicted"/>
<keyword evidence="2" id="KW-1185">Reference proteome</keyword>
<name>U3CJL1_9VIBR</name>
<dbReference type="EMBL" id="BATM01000001">
    <property type="protein sequence ID" value="GAD78393.1"/>
    <property type="molecule type" value="Genomic_DNA"/>
</dbReference>
<dbReference type="AlphaFoldDB" id="U3CJL1"/>
<accession>U3CJL1</accession>
<evidence type="ECO:0000313" key="2">
    <source>
        <dbReference type="Proteomes" id="UP000016562"/>
    </source>
</evidence>
<evidence type="ECO:0000313" key="1">
    <source>
        <dbReference type="EMBL" id="GAD78393.1"/>
    </source>
</evidence>